<dbReference type="SUPFAM" id="SSF63411">
    <property type="entry name" value="LuxS/MPP-like metallohydrolase"/>
    <property type="match status" value="1"/>
</dbReference>
<dbReference type="GO" id="GO:0046872">
    <property type="term" value="F:metal ion binding"/>
    <property type="evidence" value="ECO:0007669"/>
    <property type="project" value="InterPro"/>
</dbReference>
<dbReference type="GO" id="GO:0005739">
    <property type="term" value="C:mitochondrion"/>
    <property type="evidence" value="ECO:0007669"/>
    <property type="project" value="TreeGrafter"/>
</dbReference>
<dbReference type="Pfam" id="PF05193">
    <property type="entry name" value="Peptidase_M16_C"/>
    <property type="match status" value="1"/>
</dbReference>
<dbReference type="EMBL" id="CAKMRJ010005412">
    <property type="protein sequence ID" value="CAH1440151.1"/>
    <property type="molecule type" value="Genomic_DNA"/>
</dbReference>
<keyword evidence="3" id="KW-1185">Reference proteome</keyword>
<comment type="caution">
    <text evidence="2">The sequence shown here is derived from an EMBL/GenBank/DDBJ whole genome shotgun (WGS) entry which is preliminary data.</text>
</comment>
<evidence type="ECO:0000313" key="2">
    <source>
        <dbReference type="EMBL" id="CAH1440151.1"/>
    </source>
</evidence>
<gene>
    <name evidence="2" type="ORF">LVIROSA_LOCUS26306</name>
</gene>
<feature type="domain" description="Peptidase M16 C-terminal" evidence="1">
    <location>
        <begin position="2"/>
        <end position="98"/>
    </location>
</feature>
<proteinExistence type="predicted"/>
<dbReference type="Proteomes" id="UP001157418">
    <property type="component" value="Unassembled WGS sequence"/>
</dbReference>
<sequence>MTLSVLQMLMGGGGSFSAGGPRKGMYSRLYLRVLNEYPEIQSFSTFNSIYNHTALFGIQATTSSDFVSKAVDIAVKELIAVATNGEVNQVQLERAKQSTKSAILMTLNQEWLLQKILTDKY</sequence>
<organism evidence="2 3">
    <name type="scientific">Lactuca virosa</name>
    <dbReference type="NCBI Taxonomy" id="75947"/>
    <lineage>
        <taxon>Eukaryota</taxon>
        <taxon>Viridiplantae</taxon>
        <taxon>Streptophyta</taxon>
        <taxon>Embryophyta</taxon>
        <taxon>Tracheophyta</taxon>
        <taxon>Spermatophyta</taxon>
        <taxon>Magnoliopsida</taxon>
        <taxon>eudicotyledons</taxon>
        <taxon>Gunneridae</taxon>
        <taxon>Pentapetalae</taxon>
        <taxon>asterids</taxon>
        <taxon>campanulids</taxon>
        <taxon>Asterales</taxon>
        <taxon>Asteraceae</taxon>
        <taxon>Cichorioideae</taxon>
        <taxon>Cichorieae</taxon>
        <taxon>Lactucinae</taxon>
        <taxon>Lactuca</taxon>
    </lineage>
</organism>
<evidence type="ECO:0000259" key="1">
    <source>
        <dbReference type="Pfam" id="PF05193"/>
    </source>
</evidence>
<dbReference type="InterPro" id="IPR011249">
    <property type="entry name" value="Metalloenz_LuxS/M16"/>
</dbReference>
<accession>A0AAU9NQM0</accession>
<dbReference type="PANTHER" id="PTHR11851:SF190">
    <property type="entry name" value="MITOCHONDRIAL-PROCESSING PEPTIDASE SUBUNIT ALPHA"/>
    <property type="match status" value="1"/>
</dbReference>
<protein>
    <recommendedName>
        <fullName evidence="1">Peptidase M16 C-terminal domain-containing protein</fullName>
    </recommendedName>
</protein>
<dbReference type="AlphaFoldDB" id="A0AAU9NQM0"/>
<dbReference type="PANTHER" id="PTHR11851">
    <property type="entry name" value="METALLOPROTEASE"/>
    <property type="match status" value="1"/>
</dbReference>
<dbReference type="Gene3D" id="3.30.830.10">
    <property type="entry name" value="Metalloenzyme, LuxS/M16 peptidase-like"/>
    <property type="match status" value="1"/>
</dbReference>
<name>A0AAU9NQM0_9ASTR</name>
<evidence type="ECO:0000313" key="3">
    <source>
        <dbReference type="Proteomes" id="UP001157418"/>
    </source>
</evidence>
<reference evidence="2 3" key="1">
    <citation type="submission" date="2022-01" db="EMBL/GenBank/DDBJ databases">
        <authorList>
            <person name="Xiong W."/>
            <person name="Schranz E."/>
        </authorList>
    </citation>
    <scope>NUCLEOTIDE SEQUENCE [LARGE SCALE GENOMIC DNA]</scope>
</reference>
<dbReference type="InterPro" id="IPR050361">
    <property type="entry name" value="MPP/UQCRC_Complex"/>
</dbReference>
<dbReference type="InterPro" id="IPR007863">
    <property type="entry name" value="Peptidase_M16_C"/>
</dbReference>